<evidence type="ECO:0000313" key="3">
    <source>
        <dbReference type="Proteomes" id="UP000325292"/>
    </source>
</evidence>
<dbReference type="EMBL" id="CP019454">
    <property type="protein sequence ID" value="AUW94197.1"/>
    <property type="molecule type" value="Genomic_DNA"/>
</dbReference>
<sequence>MNPFIGVEMQDKPGAIQRLLLLLGQRNVEIEQMTIKKDREAGRLTAMIGIDATAEKARWVMRQLTRHQDIVRTFLAKNSFHTVLVAAGPKDSAVRDVPAVSCSPIDAHAGYYTVAGPRHAVDTWIEENHARVFALFPSCLSGKINDKHARTQTHHIQGGWNHERKIILRRQRRSEVVSR</sequence>
<name>A0ABN5H0C6_9FIRM</name>
<proteinExistence type="predicted"/>
<protein>
    <recommendedName>
        <fullName evidence="1">ACT domain-containing protein</fullName>
    </recommendedName>
</protein>
<dbReference type="PROSITE" id="PS51671">
    <property type="entry name" value="ACT"/>
    <property type="match status" value="1"/>
</dbReference>
<accession>A0ABN5H0C6</accession>
<organism evidence="2 3">
    <name type="scientific">Sulfobacillus thermotolerans</name>
    <dbReference type="NCBI Taxonomy" id="338644"/>
    <lineage>
        <taxon>Bacteria</taxon>
        <taxon>Bacillati</taxon>
        <taxon>Bacillota</taxon>
        <taxon>Clostridia</taxon>
        <taxon>Eubacteriales</taxon>
        <taxon>Clostridiales Family XVII. Incertae Sedis</taxon>
        <taxon>Sulfobacillus</taxon>
    </lineage>
</organism>
<dbReference type="InterPro" id="IPR045865">
    <property type="entry name" value="ACT-like_dom_sf"/>
</dbReference>
<dbReference type="InterPro" id="IPR002912">
    <property type="entry name" value="ACT_dom"/>
</dbReference>
<dbReference type="SUPFAM" id="SSF55021">
    <property type="entry name" value="ACT-like"/>
    <property type="match status" value="1"/>
</dbReference>
<dbReference type="Gene3D" id="3.30.70.260">
    <property type="match status" value="1"/>
</dbReference>
<dbReference type="RefSeq" id="WP_103376613.1">
    <property type="nucleotide sequence ID" value="NZ_CP133983.1"/>
</dbReference>
<dbReference type="Proteomes" id="UP000325292">
    <property type="component" value="Chromosome"/>
</dbReference>
<keyword evidence="3" id="KW-1185">Reference proteome</keyword>
<gene>
    <name evidence="2" type="ORF">BXT84_09760</name>
</gene>
<evidence type="ECO:0000259" key="1">
    <source>
        <dbReference type="PROSITE" id="PS51671"/>
    </source>
</evidence>
<feature type="domain" description="ACT" evidence="1">
    <location>
        <begin position="4"/>
        <end position="78"/>
    </location>
</feature>
<reference evidence="2 3" key="1">
    <citation type="journal article" date="2019" name="Sci. Rep.">
        <title>Sulfobacillus thermotolerans: new insights into resistance and metabolic capacities of acidophilic chemolithotrophs.</title>
        <authorList>
            <person name="Panyushkina A.E."/>
            <person name="Babenko V.V."/>
            <person name="Nikitina A.S."/>
            <person name="Selezneva O.V."/>
            <person name="Tsaplina I.A."/>
            <person name="Letarova M.A."/>
            <person name="Kostryukova E.S."/>
            <person name="Letarov A.V."/>
        </authorList>
    </citation>
    <scope>NUCLEOTIDE SEQUENCE [LARGE SCALE GENOMIC DNA]</scope>
    <source>
        <strain evidence="2 3">Kr1</strain>
    </source>
</reference>
<evidence type="ECO:0000313" key="2">
    <source>
        <dbReference type="EMBL" id="AUW94197.1"/>
    </source>
</evidence>